<name>A0A815ZUS2_ADIRI</name>
<dbReference type="AlphaFoldDB" id="A0A815ZUS2"/>
<protein>
    <submittedName>
        <fullName evidence="2">Uncharacterized protein</fullName>
    </submittedName>
</protein>
<gene>
    <name evidence="2" type="ORF">XAT740_LOCUS46242</name>
</gene>
<evidence type="ECO:0000313" key="3">
    <source>
        <dbReference type="Proteomes" id="UP000663828"/>
    </source>
</evidence>
<accession>A0A815ZUS2</accession>
<dbReference type="Proteomes" id="UP000663828">
    <property type="component" value="Unassembled WGS sequence"/>
</dbReference>
<sequence>MTDSICQLMESIEDLCKRCYHLQKSNSDMYDYVKDDSELQEHIDENEKIIEKYHRKINEIFQLIKENTDDQKEIHWSPIALDFKKMEEEQKRSCMEKKTQLMTNQQSIPEDKGVYL</sequence>
<keyword evidence="3" id="KW-1185">Reference proteome</keyword>
<proteinExistence type="predicted"/>
<evidence type="ECO:0000313" key="2">
    <source>
        <dbReference type="EMBL" id="CAF1587966.1"/>
    </source>
</evidence>
<dbReference type="EMBL" id="CAJNOR010006176">
    <property type="protein sequence ID" value="CAF1587966.1"/>
    <property type="molecule type" value="Genomic_DNA"/>
</dbReference>
<reference evidence="2" key="1">
    <citation type="submission" date="2021-02" db="EMBL/GenBank/DDBJ databases">
        <authorList>
            <person name="Nowell W R."/>
        </authorList>
    </citation>
    <scope>NUCLEOTIDE SEQUENCE</scope>
</reference>
<comment type="caution">
    <text evidence="2">The sequence shown here is derived from an EMBL/GenBank/DDBJ whole genome shotgun (WGS) entry which is preliminary data.</text>
</comment>
<feature type="region of interest" description="Disordered" evidence="1">
    <location>
        <begin position="97"/>
        <end position="116"/>
    </location>
</feature>
<organism evidence="2 3">
    <name type="scientific">Adineta ricciae</name>
    <name type="common">Rotifer</name>
    <dbReference type="NCBI Taxonomy" id="249248"/>
    <lineage>
        <taxon>Eukaryota</taxon>
        <taxon>Metazoa</taxon>
        <taxon>Spiralia</taxon>
        <taxon>Gnathifera</taxon>
        <taxon>Rotifera</taxon>
        <taxon>Eurotatoria</taxon>
        <taxon>Bdelloidea</taxon>
        <taxon>Adinetida</taxon>
        <taxon>Adinetidae</taxon>
        <taxon>Adineta</taxon>
    </lineage>
</organism>
<evidence type="ECO:0000256" key="1">
    <source>
        <dbReference type="SAM" id="MobiDB-lite"/>
    </source>
</evidence>